<dbReference type="RefSeq" id="WP_066654829.1">
    <property type="nucleotide sequence ID" value="NZ_CBCSCL010000016.1"/>
</dbReference>
<organism evidence="6 7">
    <name type="scientific">Bordetella flabilis</name>
    <dbReference type="NCBI Taxonomy" id="463014"/>
    <lineage>
        <taxon>Bacteria</taxon>
        <taxon>Pseudomonadati</taxon>
        <taxon>Pseudomonadota</taxon>
        <taxon>Betaproteobacteria</taxon>
        <taxon>Burkholderiales</taxon>
        <taxon>Alcaligenaceae</taxon>
        <taxon>Bordetella</taxon>
    </lineage>
</organism>
<dbReference type="InterPro" id="IPR050950">
    <property type="entry name" value="HTH-type_LysR_regulators"/>
</dbReference>
<dbReference type="PANTHER" id="PTHR30419">
    <property type="entry name" value="HTH-TYPE TRANSCRIPTIONAL REGULATOR YBHD"/>
    <property type="match status" value="1"/>
</dbReference>
<evidence type="ECO:0000313" key="6">
    <source>
        <dbReference type="EMBL" id="ANN76649.1"/>
    </source>
</evidence>
<dbReference type="InterPro" id="IPR000847">
    <property type="entry name" value="LysR_HTH_N"/>
</dbReference>
<dbReference type="Pfam" id="PF00126">
    <property type="entry name" value="HTH_1"/>
    <property type="match status" value="1"/>
</dbReference>
<dbReference type="Pfam" id="PF03466">
    <property type="entry name" value="LysR_substrate"/>
    <property type="match status" value="1"/>
</dbReference>
<name>A0A193GBJ6_9BORD</name>
<dbReference type="PROSITE" id="PS50931">
    <property type="entry name" value="HTH_LYSR"/>
    <property type="match status" value="1"/>
</dbReference>
<dbReference type="STRING" id="463014.BAU07_05510"/>
<dbReference type="Gene3D" id="1.10.10.10">
    <property type="entry name" value="Winged helix-like DNA-binding domain superfamily/Winged helix DNA-binding domain"/>
    <property type="match status" value="1"/>
</dbReference>
<dbReference type="CDD" id="cd08421">
    <property type="entry name" value="PBP2_LTTR_like_1"/>
    <property type="match status" value="1"/>
</dbReference>
<keyword evidence="3" id="KW-0238">DNA-binding</keyword>
<dbReference type="InterPro" id="IPR005119">
    <property type="entry name" value="LysR_subst-bd"/>
</dbReference>
<evidence type="ECO:0000256" key="4">
    <source>
        <dbReference type="ARBA" id="ARBA00023163"/>
    </source>
</evidence>
<dbReference type="InterPro" id="IPR036390">
    <property type="entry name" value="WH_DNA-bd_sf"/>
</dbReference>
<protein>
    <submittedName>
        <fullName evidence="6">Transcriptional regulator</fullName>
    </submittedName>
</protein>
<dbReference type="OrthoDB" id="9785974at2"/>
<keyword evidence="7" id="KW-1185">Reference proteome</keyword>
<reference evidence="6 7" key="1">
    <citation type="submission" date="2016-06" db="EMBL/GenBank/DDBJ databases">
        <title>Complete genome sequences of Bordetella bronchialis and Bordetella flabilis.</title>
        <authorList>
            <person name="LiPuma J.J."/>
            <person name="Spilker T."/>
        </authorList>
    </citation>
    <scope>NUCLEOTIDE SEQUENCE [LARGE SCALE GENOMIC DNA]</scope>
    <source>
        <strain evidence="6 7">AU10664</strain>
    </source>
</reference>
<gene>
    <name evidence="6" type="ORF">BAU07_05510</name>
</gene>
<dbReference type="FunFam" id="1.10.10.10:FF:000001">
    <property type="entry name" value="LysR family transcriptional regulator"/>
    <property type="match status" value="1"/>
</dbReference>
<dbReference type="GO" id="GO:0003700">
    <property type="term" value="F:DNA-binding transcription factor activity"/>
    <property type="evidence" value="ECO:0007669"/>
    <property type="project" value="InterPro"/>
</dbReference>
<dbReference type="Proteomes" id="UP000091926">
    <property type="component" value="Chromosome"/>
</dbReference>
<dbReference type="InterPro" id="IPR036388">
    <property type="entry name" value="WH-like_DNA-bd_sf"/>
</dbReference>
<keyword evidence="4" id="KW-0804">Transcription</keyword>
<dbReference type="SUPFAM" id="SSF53850">
    <property type="entry name" value="Periplasmic binding protein-like II"/>
    <property type="match status" value="1"/>
</dbReference>
<accession>A0A193GBJ6</accession>
<sequence length="293" mass="32120">MRYDLTSLELFASVAEEKNLTKAARRKHLAVSAVSKRIAELESLAGSPLLVRYARGVDLTPAGQSLLHYARQMQHTLSLMQEELAGYAAGVKGHVRIHAITSALAQFLPGDIERFATDYPQIKFDIEERVGSAVVGAVADGHADLGIFAEQTPSHGLQVFPYRQDELVAVVPATHALARRQKVRFDTLLDYEFVGPHLDSSVHALLTAQAKQRGKPLRPRIRISGFDCMCKLVAAQMGIAVLPRAVATPYLRGGKLRALTLAEPWATRTLMIGVRQLETLPPTVRSLIGYLRG</sequence>
<evidence type="ECO:0000256" key="3">
    <source>
        <dbReference type="ARBA" id="ARBA00023125"/>
    </source>
</evidence>
<dbReference type="PANTHER" id="PTHR30419:SF2">
    <property type="entry name" value="LYSR FAMILY TRANSCRIPTIONAL REGULATOR"/>
    <property type="match status" value="1"/>
</dbReference>
<evidence type="ECO:0000259" key="5">
    <source>
        <dbReference type="PROSITE" id="PS50931"/>
    </source>
</evidence>
<evidence type="ECO:0000256" key="2">
    <source>
        <dbReference type="ARBA" id="ARBA00023015"/>
    </source>
</evidence>
<dbReference type="SUPFAM" id="SSF46785">
    <property type="entry name" value="Winged helix' DNA-binding domain"/>
    <property type="match status" value="1"/>
</dbReference>
<keyword evidence="2" id="KW-0805">Transcription regulation</keyword>
<evidence type="ECO:0000313" key="7">
    <source>
        <dbReference type="Proteomes" id="UP000091926"/>
    </source>
</evidence>
<dbReference type="EMBL" id="CP016172">
    <property type="protein sequence ID" value="ANN76649.1"/>
    <property type="molecule type" value="Genomic_DNA"/>
</dbReference>
<dbReference type="GO" id="GO:0003677">
    <property type="term" value="F:DNA binding"/>
    <property type="evidence" value="ECO:0007669"/>
    <property type="project" value="UniProtKB-KW"/>
</dbReference>
<dbReference type="KEGG" id="bfz:BAU07_05510"/>
<dbReference type="AlphaFoldDB" id="A0A193GBJ6"/>
<dbReference type="GO" id="GO:0005829">
    <property type="term" value="C:cytosol"/>
    <property type="evidence" value="ECO:0007669"/>
    <property type="project" value="TreeGrafter"/>
</dbReference>
<feature type="domain" description="HTH lysR-type" evidence="5">
    <location>
        <begin position="1"/>
        <end position="60"/>
    </location>
</feature>
<proteinExistence type="inferred from homology"/>
<dbReference type="Gene3D" id="3.40.190.290">
    <property type="match status" value="1"/>
</dbReference>
<evidence type="ECO:0000256" key="1">
    <source>
        <dbReference type="ARBA" id="ARBA00009437"/>
    </source>
</evidence>
<comment type="similarity">
    <text evidence="1">Belongs to the LysR transcriptional regulatory family.</text>
</comment>